<feature type="region of interest" description="Disordered" evidence="13">
    <location>
        <begin position="100"/>
        <end position="212"/>
    </location>
</feature>
<evidence type="ECO:0000313" key="15">
    <source>
        <dbReference type="Proteomes" id="UP000019473"/>
    </source>
</evidence>
<feature type="compositionally biased region" description="Polar residues" evidence="13">
    <location>
        <begin position="186"/>
        <end position="199"/>
    </location>
</feature>
<evidence type="ECO:0000256" key="7">
    <source>
        <dbReference type="ARBA" id="ARBA00039099"/>
    </source>
</evidence>
<evidence type="ECO:0000256" key="6">
    <source>
        <dbReference type="ARBA" id="ARBA00022884"/>
    </source>
</evidence>
<evidence type="ECO:0000256" key="4">
    <source>
        <dbReference type="ARBA" id="ARBA00022691"/>
    </source>
</evidence>
<evidence type="ECO:0000256" key="10">
    <source>
        <dbReference type="ARBA" id="ARBA00082896"/>
    </source>
</evidence>
<dbReference type="EMBL" id="AMGW01000004">
    <property type="protein sequence ID" value="EXJ58049.1"/>
    <property type="molecule type" value="Genomic_DNA"/>
</dbReference>
<dbReference type="GO" id="GO:0002940">
    <property type="term" value="P:tRNA N2-guanine methylation"/>
    <property type="evidence" value="ECO:0007669"/>
    <property type="project" value="TreeGrafter"/>
</dbReference>
<keyword evidence="3 12" id="KW-0808">Transferase</keyword>
<dbReference type="OrthoDB" id="6349953at2759"/>
<feature type="region of interest" description="Disordered" evidence="13">
    <location>
        <begin position="525"/>
        <end position="550"/>
    </location>
</feature>
<dbReference type="SUPFAM" id="SSF53335">
    <property type="entry name" value="S-adenosyl-L-methionine-dependent methyltransferases"/>
    <property type="match status" value="1"/>
</dbReference>
<keyword evidence="4 12" id="KW-0949">S-adenosyl-L-methionine</keyword>
<dbReference type="STRING" id="1182544.W9WHS0"/>
<proteinExistence type="inferred from homology"/>
<protein>
    <recommendedName>
        <fullName evidence="7">tRNA (guanine(26)-N(2))-dimethyltransferase</fullName>
        <ecNumber evidence="7">2.1.1.216</ecNumber>
    </recommendedName>
    <alternativeName>
        <fullName evidence="10">tRNA 2,2-dimethylguanosine-26 methyltransferase</fullName>
    </alternativeName>
    <alternativeName>
        <fullName evidence="9">tRNA(guanine-26,N(2)-N(2)) methyltransferase</fullName>
    </alternativeName>
    <alternativeName>
        <fullName evidence="11">tRNA(m(2,2)G26)dimethyltransferase</fullName>
    </alternativeName>
</protein>
<dbReference type="eggNOG" id="KOG1253">
    <property type="taxonomic scope" value="Eukaryota"/>
</dbReference>
<dbReference type="VEuPathDB" id="FungiDB:A1O7_05472"/>
<dbReference type="InterPro" id="IPR042296">
    <property type="entry name" value="tRNA_met_Trm1_C"/>
</dbReference>
<feature type="compositionally biased region" description="Basic and acidic residues" evidence="13">
    <location>
        <begin position="684"/>
        <end position="702"/>
    </location>
</feature>
<accession>W9WHS0</accession>
<evidence type="ECO:0000256" key="2">
    <source>
        <dbReference type="ARBA" id="ARBA00022603"/>
    </source>
</evidence>
<keyword evidence="1 12" id="KW-0820">tRNA-binding</keyword>
<dbReference type="Gene3D" id="3.30.56.70">
    <property type="entry name" value="N2,N2-dimethylguanosine tRNA methyltransferase, C-terminal domain"/>
    <property type="match status" value="1"/>
</dbReference>
<comment type="similarity">
    <text evidence="12">Belongs to the class I-like SAM-binding methyltransferase superfamily. Trm1 family.</text>
</comment>
<dbReference type="InterPro" id="IPR002905">
    <property type="entry name" value="Trm1"/>
</dbReference>
<gene>
    <name evidence="14" type="ORF">A1O7_05472</name>
</gene>
<dbReference type="GO" id="GO:0000049">
    <property type="term" value="F:tRNA binding"/>
    <property type="evidence" value="ECO:0007669"/>
    <property type="project" value="UniProtKB-UniRule"/>
</dbReference>
<reference evidence="14 15" key="1">
    <citation type="submission" date="2013-03" db="EMBL/GenBank/DDBJ databases">
        <title>The Genome Sequence of Cladophialophora yegresii CBS 114405.</title>
        <authorList>
            <consortium name="The Broad Institute Genomics Platform"/>
            <person name="Cuomo C."/>
            <person name="de Hoog S."/>
            <person name="Gorbushina A."/>
            <person name="Walker B."/>
            <person name="Young S.K."/>
            <person name="Zeng Q."/>
            <person name="Gargeya S."/>
            <person name="Fitzgerald M."/>
            <person name="Haas B."/>
            <person name="Abouelleil A."/>
            <person name="Allen A.W."/>
            <person name="Alvarado L."/>
            <person name="Arachchi H.M."/>
            <person name="Berlin A.M."/>
            <person name="Chapman S.B."/>
            <person name="Gainer-Dewar J."/>
            <person name="Goldberg J."/>
            <person name="Griggs A."/>
            <person name="Gujja S."/>
            <person name="Hansen M."/>
            <person name="Howarth C."/>
            <person name="Imamovic A."/>
            <person name="Ireland A."/>
            <person name="Larimer J."/>
            <person name="McCowan C."/>
            <person name="Murphy C."/>
            <person name="Pearson M."/>
            <person name="Poon T.W."/>
            <person name="Priest M."/>
            <person name="Roberts A."/>
            <person name="Saif S."/>
            <person name="Shea T."/>
            <person name="Sisk P."/>
            <person name="Sykes S."/>
            <person name="Wortman J."/>
            <person name="Nusbaum C."/>
            <person name="Birren B."/>
        </authorList>
    </citation>
    <scope>NUCLEOTIDE SEQUENCE [LARGE SCALE GENOMIC DNA]</scope>
    <source>
        <strain evidence="14 15">CBS 114405</strain>
    </source>
</reference>
<keyword evidence="5 12" id="KW-0819">tRNA processing</keyword>
<evidence type="ECO:0000256" key="13">
    <source>
        <dbReference type="SAM" id="MobiDB-lite"/>
    </source>
</evidence>
<dbReference type="EC" id="2.1.1.216" evidence="7"/>
<evidence type="ECO:0000256" key="12">
    <source>
        <dbReference type="PROSITE-ProRule" id="PRU00958"/>
    </source>
</evidence>
<keyword evidence="15" id="KW-1185">Reference proteome</keyword>
<evidence type="ECO:0000256" key="5">
    <source>
        <dbReference type="ARBA" id="ARBA00022694"/>
    </source>
</evidence>
<evidence type="ECO:0000256" key="1">
    <source>
        <dbReference type="ARBA" id="ARBA00022555"/>
    </source>
</evidence>
<dbReference type="Proteomes" id="UP000019473">
    <property type="component" value="Unassembled WGS sequence"/>
</dbReference>
<feature type="compositionally biased region" description="Acidic residues" evidence="13">
    <location>
        <begin position="165"/>
        <end position="174"/>
    </location>
</feature>
<evidence type="ECO:0000256" key="8">
    <source>
        <dbReference type="ARBA" id="ARBA00051897"/>
    </source>
</evidence>
<evidence type="ECO:0000256" key="11">
    <source>
        <dbReference type="ARBA" id="ARBA00083299"/>
    </source>
</evidence>
<comment type="catalytic activity">
    <reaction evidence="8">
        <text>guanosine(26) in tRNA + 2 S-adenosyl-L-methionine = N(2)-dimethylguanosine(26) in tRNA + 2 S-adenosyl-L-homocysteine + 2 H(+)</text>
        <dbReference type="Rhea" id="RHEA:43140"/>
        <dbReference type="Rhea" id="RHEA-COMP:10359"/>
        <dbReference type="Rhea" id="RHEA-COMP:10360"/>
        <dbReference type="ChEBI" id="CHEBI:15378"/>
        <dbReference type="ChEBI" id="CHEBI:57856"/>
        <dbReference type="ChEBI" id="CHEBI:59789"/>
        <dbReference type="ChEBI" id="CHEBI:74269"/>
        <dbReference type="ChEBI" id="CHEBI:74513"/>
        <dbReference type="EC" id="2.1.1.216"/>
    </reaction>
</comment>
<evidence type="ECO:0000313" key="14">
    <source>
        <dbReference type="EMBL" id="EXJ58049.1"/>
    </source>
</evidence>
<dbReference type="PANTHER" id="PTHR10631">
    <property type="entry name" value="N 2 ,N 2 -DIMETHYLGUANOSINE TRNA METHYLTRANSFERASE"/>
    <property type="match status" value="1"/>
</dbReference>
<dbReference type="PANTHER" id="PTHR10631:SF3">
    <property type="entry name" value="TRNA (GUANINE(26)-N(2))-DIMETHYLTRANSFERASE"/>
    <property type="match status" value="1"/>
</dbReference>
<sequence>MASPAPPDATIIDGKRYRQVREGLASVLAPYAEDIATSTKRNKNNDSKQTQLLTTQSRNNDEGHQAVFYNPIQQFNRDLTVLAITVYGEGALLETQSKFKRKAEHNKNKRDERRAKNLATNQLDRIAENGPAQLNARKRKADDIEDPHEDNTVLAPTKKPKADTDEQDDEEELPVAELIAHPSGDPHNQTEQPKQNGHPQATEDGVKSKAAKKPEVSFSILDALSATGLRALRYAKEIPFATDIVANDLSQASVESIELNIKHNQVEDKVRANLGDARAFMYSKVGNEHSRSVKGYVHRFDVIDIDPYGTAAPFFDCSLQAIRDGGMLCVTCTDAGVFASSGYPEKTFALYGGMPVKGAQSHEGGLRLILNGVAVSAAKYGLAIEPLLSLSIDYYARLFIRVHRKQQDVKLLAGTTMTVYNCGHGCGAWVTQPLLRNQPQTSKNGDTFYKFSAAQVTAKSPSCEHCGSKMHLCGPMWAGPMHNSYFVQKMLEKLPSLDKTVYGTIDRLEGMLTLALEEDLSLELSSNGNASPADAKDPSTTDPRTIPRLATNKPDPAPFFFMPTYLAKILHCATPSEYAVRGALLGLGYRVSRSHCKAGSIKTNAPWGVLWEIMREFVRTKSPIKEGAVKQGTPGWNVLARLRGTERALVSDLKDITKTQLAKCDSKEDLKVVLQGMLYRLENERGTADKDNRESSAPKDVSDETVGPDQGGGSMDRSQSRSPSPSTTLAPSNLTIIFDEKLGKEKPRGKLVRYQMNPRQFWGPMNRAGSAL</sequence>
<dbReference type="GO" id="GO:0005634">
    <property type="term" value="C:nucleus"/>
    <property type="evidence" value="ECO:0007669"/>
    <property type="project" value="TreeGrafter"/>
</dbReference>
<keyword evidence="6 12" id="KW-0694">RNA-binding</keyword>
<keyword evidence="2 12" id="KW-0489">Methyltransferase</keyword>
<dbReference type="PROSITE" id="PS51626">
    <property type="entry name" value="SAM_MT_TRM1"/>
    <property type="match status" value="1"/>
</dbReference>
<dbReference type="FunFam" id="3.30.56.70:FF:000001">
    <property type="entry name" value="tRNA (guanine(26)-N(2))-dimethyltransferase"/>
    <property type="match status" value="1"/>
</dbReference>
<evidence type="ECO:0000256" key="9">
    <source>
        <dbReference type="ARBA" id="ARBA00077143"/>
    </source>
</evidence>
<dbReference type="FunFam" id="3.40.50.150:FF:000051">
    <property type="entry name" value="tRNA (guanine(26)-N(2))-dimethyltransferase"/>
    <property type="match status" value="1"/>
</dbReference>
<organism evidence="14 15">
    <name type="scientific">Cladophialophora yegresii CBS 114405</name>
    <dbReference type="NCBI Taxonomy" id="1182544"/>
    <lineage>
        <taxon>Eukaryota</taxon>
        <taxon>Fungi</taxon>
        <taxon>Dikarya</taxon>
        <taxon>Ascomycota</taxon>
        <taxon>Pezizomycotina</taxon>
        <taxon>Eurotiomycetes</taxon>
        <taxon>Chaetothyriomycetidae</taxon>
        <taxon>Chaetothyriales</taxon>
        <taxon>Herpotrichiellaceae</taxon>
        <taxon>Cladophialophora</taxon>
    </lineage>
</organism>
<feature type="region of interest" description="Disordered" evidence="13">
    <location>
        <begin position="684"/>
        <end position="740"/>
    </location>
</feature>
<dbReference type="GeneID" id="19180057"/>
<dbReference type="GO" id="GO:0160104">
    <property type="term" value="F:tRNA (guanine(26)-N2)-dimethyltransferase activity"/>
    <property type="evidence" value="ECO:0007669"/>
    <property type="project" value="UniProtKB-EC"/>
</dbReference>
<feature type="compositionally biased region" description="Basic and acidic residues" evidence="13">
    <location>
        <begin position="105"/>
        <end position="115"/>
    </location>
</feature>
<dbReference type="InterPro" id="IPR029063">
    <property type="entry name" value="SAM-dependent_MTases_sf"/>
</dbReference>
<dbReference type="Pfam" id="PF02005">
    <property type="entry name" value="TRM"/>
    <property type="match status" value="2"/>
</dbReference>
<dbReference type="RefSeq" id="XP_007757672.1">
    <property type="nucleotide sequence ID" value="XM_007759482.1"/>
</dbReference>
<dbReference type="Gene3D" id="3.40.50.150">
    <property type="entry name" value="Vaccinia Virus protein VP39"/>
    <property type="match status" value="1"/>
</dbReference>
<evidence type="ECO:0000256" key="3">
    <source>
        <dbReference type="ARBA" id="ARBA00022679"/>
    </source>
</evidence>
<name>W9WHS0_9EURO</name>
<dbReference type="HOGENOM" id="CLU_010862_2_0_1"/>
<comment type="caution">
    <text evidence="14">The sequence shown here is derived from an EMBL/GenBank/DDBJ whole genome shotgun (WGS) entry which is preliminary data.</text>
</comment>
<dbReference type="AlphaFoldDB" id="W9WHS0"/>